<protein>
    <recommendedName>
        <fullName evidence="7 14">Ribonuclease HII</fullName>
        <shortName evidence="14">RNase HII</shortName>
        <ecNumber evidence="6 14">3.1.26.4</ecNumber>
    </recommendedName>
</protein>
<evidence type="ECO:0000256" key="4">
    <source>
        <dbReference type="ARBA" id="ARBA00004496"/>
    </source>
</evidence>
<dbReference type="PANTHER" id="PTHR10954">
    <property type="entry name" value="RIBONUCLEASE H2 SUBUNIT A"/>
    <property type="match status" value="1"/>
</dbReference>
<sequence>MAYEPPTHTVERSLRATTGAKIIAGVDEVGRGAWAGPVTVCAAVTGLRRPPAGLTDSKLIPPQRRTELAGALENWVTSHAIGHASPEEIDELGMTAALRLAAVRALGGLPVQPDAVILDGKHDYLGGPWRVRTVIKGDQSCVAVAAASVIAKVHRDALMAELGLEPVCEPFGFGDNAGYPSPVHKTALRELGPTPYHRLSWAFLDALPQWRHLKKVRIPAEAAELESGGQLGFDF</sequence>
<keyword evidence="19" id="KW-1185">Reference proteome</keyword>
<evidence type="ECO:0000256" key="7">
    <source>
        <dbReference type="ARBA" id="ARBA00019179"/>
    </source>
</evidence>
<name>A0ABY3WJP5_9ACTN</name>
<comment type="similarity">
    <text evidence="5 14 16">Belongs to the RNase HII family.</text>
</comment>
<dbReference type="RefSeq" id="WP_242330268.1">
    <property type="nucleotide sequence ID" value="NZ_CP071872.1"/>
</dbReference>
<feature type="binding site" evidence="14 15">
    <location>
        <position position="119"/>
    </location>
    <ligand>
        <name>a divalent metal cation</name>
        <dbReference type="ChEBI" id="CHEBI:60240"/>
    </ligand>
</feature>
<evidence type="ECO:0000313" key="19">
    <source>
        <dbReference type="Proteomes" id="UP000828924"/>
    </source>
</evidence>
<evidence type="ECO:0000256" key="3">
    <source>
        <dbReference type="ARBA" id="ARBA00004065"/>
    </source>
</evidence>
<dbReference type="InterPro" id="IPR012337">
    <property type="entry name" value="RNaseH-like_sf"/>
</dbReference>
<dbReference type="InterPro" id="IPR024567">
    <property type="entry name" value="RNase_HII/HIII_dom"/>
</dbReference>
<dbReference type="CDD" id="cd07182">
    <property type="entry name" value="RNase_HII_bacteria_HII_like"/>
    <property type="match status" value="1"/>
</dbReference>
<dbReference type="PROSITE" id="PS51975">
    <property type="entry name" value="RNASE_H_2"/>
    <property type="match status" value="1"/>
</dbReference>
<dbReference type="Proteomes" id="UP000828924">
    <property type="component" value="Chromosome"/>
</dbReference>
<comment type="cofactor">
    <cofactor evidence="2">
        <name>Mg(2+)</name>
        <dbReference type="ChEBI" id="CHEBI:18420"/>
    </cofactor>
</comment>
<evidence type="ECO:0000256" key="9">
    <source>
        <dbReference type="ARBA" id="ARBA00022722"/>
    </source>
</evidence>
<proteinExistence type="inferred from homology"/>
<evidence type="ECO:0000256" key="1">
    <source>
        <dbReference type="ARBA" id="ARBA00000077"/>
    </source>
</evidence>
<keyword evidence="11 14" id="KW-0255">Endonuclease</keyword>
<dbReference type="SUPFAM" id="SSF53098">
    <property type="entry name" value="Ribonuclease H-like"/>
    <property type="match status" value="1"/>
</dbReference>
<dbReference type="NCBIfam" id="NF000595">
    <property type="entry name" value="PRK00015.1-3"/>
    <property type="match status" value="1"/>
</dbReference>
<evidence type="ECO:0000256" key="12">
    <source>
        <dbReference type="ARBA" id="ARBA00022801"/>
    </source>
</evidence>
<dbReference type="InterPro" id="IPR036397">
    <property type="entry name" value="RNaseH_sf"/>
</dbReference>
<accession>A0ABY3WJP5</accession>
<dbReference type="EMBL" id="CP071872">
    <property type="protein sequence ID" value="UNM11694.1"/>
    <property type="molecule type" value="Genomic_DNA"/>
</dbReference>
<evidence type="ECO:0000256" key="13">
    <source>
        <dbReference type="ARBA" id="ARBA00023211"/>
    </source>
</evidence>
<comment type="catalytic activity">
    <reaction evidence="1 14 15 16">
        <text>Endonucleolytic cleavage to 5'-phosphomonoester.</text>
        <dbReference type="EC" id="3.1.26.4"/>
    </reaction>
</comment>
<evidence type="ECO:0000256" key="10">
    <source>
        <dbReference type="ARBA" id="ARBA00022723"/>
    </source>
</evidence>
<keyword evidence="8 14" id="KW-0963">Cytoplasm</keyword>
<comment type="function">
    <text evidence="3 14 16">Endonuclease that specifically degrades the RNA of RNA-DNA hybrids.</text>
</comment>
<evidence type="ECO:0000256" key="8">
    <source>
        <dbReference type="ARBA" id="ARBA00022490"/>
    </source>
</evidence>
<dbReference type="Gene3D" id="3.30.420.10">
    <property type="entry name" value="Ribonuclease H-like superfamily/Ribonuclease H"/>
    <property type="match status" value="1"/>
</dbReference>
<dbReference type="InterPro" id="IPR001352">
    <property type="entry name" value="RNase_HII/HIII"/>
</dbReference>
<feature type="domain" description="RNase H type-2" evidence="17">
    <location>
        <begin position="21"/>
        <end position="213"/>
    </location>
</feature>
<dbReference type="PANTHER" id="PTHR10954:SF18">
    <property type="entry name" value="RIBONUCLEASE HII"/>
    <property type="match status" value="1"/>
</dbReference>
<keyword evidence="13 14" id="KW-0464">Manganese</keyword>
<dbReference type="Pfam" id="PF01351">
    <property type="entry name" value="RNase_HII"/>
    <property type="match status" value="1"/>
</dbReference>
<comment type="cofactor">
    <cofactor evidence="14 15">
        <name>Mn(2+)</name>
        <dbReference type="ChEBI" id="CHEBI:29035"/>
    </cofactor>
    <cofactor evidence="14 15">
        <name>Mg(2+)</name>
        <dbReference type="ChEBI" id="CHEBI:18420"/>
    </cofactor>
    <text evidence="14 15">Manganese or magnesium. Binds 1 divalent metal ion per monomer in the absence of substrate. May bind a second metal ion after substrate binding.</text>
</comment>
<dbReference type="HAMAP" id="MF_00052_B">
    <property type="entry name" value="RNase_HII_B"/>
    <property type="match status" value="1"/>
</dbReference>
<evidence type="ECO:0000256" key="2">
    <source>
        <dbReference type="ARBA" id="ARBA00001946"/>
    </source>
</evidence>
<evidence type="ECO:0000256" key="15">
    <source>
        <dbReference type="PROSITE-ProRule" id="PRU01319"/>
    </source>
</evidence>
<feature type="binding site" evidence="14 15">
    <location>
        <position position="28"/>
    </location>
    <ligand>
        <name>a divalent metal cation</name>
        <dbReference type="ChEBI" id="CHEBI:60240"/>
    </ligand>
</feature>
<reference evidence="18 19" key="1">
    <citation type="submission" date="2021-03" db="EMBL/GenBank/DDBJ databases">
        <title>Complete genome of Streptomyces formicae strain 1H-GS9 (DSM 100524).</title>
        <authorList>
            <person name="Atanasov K.E."/>
            <person name="Altabella T."/>
            <person name="Ferrer A."/>
        </authorList>
    </citation>
    <scope>NUCLEOTIDE SEQUENCE [LARGE SCALE GENOMIC DNA]</scope>
    <source>
        <strain evidence="18 19">1H-GS9</strain>
    </source>
</reference>
<gene>
    <name evidence="14" type="primary">rnhB</name>
    <name evidence="18" type="ORF">J4032_09200</name>
</gene>
<evidence type="ECO:0000256" key="14">
    <source>
        <dbReference type="HAMAP-Rule" id="MF_00052"/>
    </source>
</evidence>
<dbReference type="InterPro" id="IPR022898">
    <property type="entry name" value="RNase_HII"/>
</dbReference>
<evidence type="ECO:0000256" key="16">
    <source>
        <dbReference type="RuleBase" id="RU003515"/>
    </source>
</evidence>
<keyword evidence="9 14" id="KW-0540">Nuclease</keyword>
<keyword evidence="10 14" id="KW-0479">Metal-binding</keyword>
<evidence type="ECO:0000256" key="6">
    <source>
        <dbReference type="ARBA" id="ARBA00012180"/>
    </source>
</evidence>
<evidence type="ECO:0000313" key="18">
    <source>
        <dbReference type="EMBL" id="UNM11694.1"/>
    </source>
</evidence>
<dbReference type="GO" id="GO:0004523">
    <property type="term" value="F:RNA-DNA hybrid ribonuclease activity"/>
    <property type="evidence" value="ECO:0007669"/>
    <property type="project" value="UniProtKB-EC"/>
</dbReference>
<organism evidence="18 19">
    <name type="scientific">Streptomyces formicae</name>
    <dbReference type="NCBI Taxonomy" id="1616117"/>
    <lineage>
        <taxon>Bacteria</taxon>
        <taxon>Bacillati</taxon>
        <taxon>Actinomycetota</taxon>
        <taxon>Actinomycetes</taxon>
        <taxon>Kitasatosporales</taxon>
        <taxon>Streptomycetaceae</taxon>
        <taxon>Streptomyces</taxon>
    </lineage>
</organism>
<evidence type="ECO:0000259" key="17">
    <source>
        <dbReference type="PROSITE" id="PS51975"/>
    </source>
</evidence>
<evidence type="ECO:0000256" key="11">
    <source>
        <dbReference type="ARBA" id="ARBA00022759"/>
    </source>
</evidence>
<feature type="binding site" evidence="14 15">
    <location>
        <position position="27"/>
    </location>
    <ligand>
        <name>a divalent metal cation</name>
        <dbReference type="ChEBI" id="CHEBI:60240"/>
    </ligand>
</feature>
<keyword evidence="12 14" id="KW-0378">Hydrolase</keyword>
<dbReference type="EC" id="3.1.26.4" evidence="6 14"/>
<comment type="subcellular location">
    <subcellularLocation>
        <location evidence="4 14">Cytoplasm</location>
    </subcellularLocation>
</comment>
<evidence type="ECO:0000256" key="5">
    <source>
        <dbReference type="ARBA" id="ARBA00007383"/>
    </source>
</evidence>